<evidence type="ECO:0000256" key="5">
    <source>
        <dbReference type="ARBA" id="ARBA00022989"/>
    </source>
</evidence>
<organism evidence="9 10">
    <name type="scientific">Perilla frutescens var. hirtella</name>
    <name type="common">Perilla citriodora</name>
    <name type="synonym">Perilla setoyensis</name>
    <dbReference type="NCBI Taxonomy" id="608512"/>
    <lineage>
        <taxon>Eukaryota</taxon>
        <taxon>Viridiplantae</taxon>
        <taxon>Streptophyta</taxon>
        <taxon>Embryophyta</taxon>
        <taxon>Tracheophyta</taxon>
        <taxon>Spermatophyta</taxon>
        <taxon>Magnoliopsida</taxon>
        <taxon>eudicotyledons</taxon>
        <taxon>Gunneridae</taxon>
        <taxon>Pentapetalae</taxon>
        <taxon>asterids</taxon>
        <taxon>lamiids</taxon>
        <taxon>Lamiales</taxon>
        <taxon>Lamiaceae</taxon>
        <taxon>Nepetoideae</taxon>
        <taxon>Elsholtzieae</taxon>
        <taxon>Perilla</taxon>
    </lineage>
</organism>
<feature type="transmembrane region" description="Helical" evidence="7">
    <location>
        <begin position="413"/>
        <end position="431"/>
    </location>
</feature>
<keyword evidence="4" id="KW-0029">Amino-acid transport</keyword>
<protein>
    <submittedName>
        <fullName evidence="9">Amino acid permease 7</fullName>
    </submittedName>
</protein>
<accession>A0AAD4IWE9</accession>
<dbReference type="InterPro" id="IPR013057">
    <property type="entry name" value="AA_transpt_TM"/>
</dbReference>
<dbReference type="GO" id="GO:0006865">
    <property type="term" value="P:amino acid transport"/>
    <property type="evidence" value="ECO:0007669"/>
    <property type="project" value="UniProtKB-KW"/>
</dbReference>
<evidence type="ECO:0000313" key="10">
    <source>
        <dbReference type="Proteomes" id="UP001190926"/>
    </source>
</evidence>
<name>A0AAD4IWE9_PERFH</name>
<comment type="caution">
    <text evidence="9">The sequence shown here is derived from an EMBL/GenBank/DDBJ whole genome shotgun (WGS) entry which is preliminary data.</text>
</comment>
<evidence type="ECO:0000256" key="3">
    <source>
        <dbReference type="ARBA" id="ARBA00022692"/>
    </source>
</evidence>
<dbReference type="GO" id="GO:0016020">
    <property type="term" value="C:membrane"/>
    <property type="evidence" value="ECO:0007669"/>
    <property type="project" value="UniProtKB-SubCell"/>
</dbReference>
<feature type="domain" description="Amino acid transporter transmembrane" evidence="8">
    <location>
        <begin position="42"/>
        <end position="472"/>
    </location>
</feature>
<evidence type="ECO:0000259" key="8">
    <source>
        <dbReference type="Pfam" id="PF01490"/>
    </source>
</evidence>
<keyword evidence="5 7" id="KW-1133">Transmembrane helix</keyword>
<feature type="transmembrane region" description="Helical" evidence="7">
    <location>
        <begin position="48"/>
        <end position="68"/>
    </location>
</feature>
<evidence type="ECO:0000256" key="2">
    <source>
        <dbReference type="ARBA" id="ARBA00022448"/>
    </source>
</evidence>
<feature type="transmembrane region" description="Helical" evidence="7">
    <location>
        <begin position="327"/>
        <end position="347"/>
    </location>
</feature>
<reference evidence="9 10" key="1">
    <citation type="journal article" date="2021" name="Nat. Commun.">
        <title>Incipient diploidization of the medicinal plant Perilla within 10,000 years.</title>
        <authorList>
            <person name="Zhang Y."/>
            <person name="Shen Q."/>
            <person name="Leng L."/>
            <person name="Zhang D."/>
            <person name="Chen S."/>
            <person name="Shi Y."/>
            <person name="Ning Z."/>
            <person name="Chen S."/>
        </authorList>
    </citation>
    <scope>NUCLEOTIDE SEQUENCE [LARGE SCALE GENOMIC DNA]</scope>
    <source>
        <strain evidence="10">cv. PC099</strain>
    </source>
</reference>
<dbReference type="PANTHER" id="PTHR48017">
    <property type="entry name" value="OS05G0424000 PROTEIN-RELATED"/>
    <property type="match status" value="1"/>
</dbReference>
<evidence type="ECO:0000256" key="4">
    <source>
        <dbReference type="ARBA" id="ARBA00022970"/>
    </source>
</evidence>
<evidence type="ECO:0000256" key="7">
    <source>
        <dbReference type="SAM" id="Phobius"/>
    </source>
</evidence>
<feature type="transmembrane region" description="Helical" evidence="7">
    <location>
        <begin position="199"/>
        <end position="221"/>
    </location>
</feature>
<keyword evidence="10" id="KW-1185">Reference proteome</keyword>
<sequence>MGLAATDDPTNQEPIPLLQLGLPSPPLDDRDLFQSESSAKRTGNTWTAAAHIITGVIGSGVLSLAWSMAQLGWIWGPLLMIVFAAVTLVSSFLICNCYRSPDPDYGSIRNTSYIAAVRCNLGKKNARICGLLIQMNLYGTGVAYTITTAICMRAIQRSKCDKESEVDAPCASGNALYMVLFGVVQIFMSQIPDFHSMEWVSIVAAIMSFTYSSIGLGLGAAKVVGNKAIAGSIAGVSTSTAMQKVWRVSQAVGDVAFAYPYSMIVLEIQDTLKSPPSERETMKRASVVSICITTFFYLSCGGLGYAAFGDQTPGDLLTGFTDYGPHWLIDFANACVVLHLIGGYQVYSQPLFAMVDEWMADQFPRSSLVKTDYSVKLPLLPALSLNLQRLFFRTAYVASTTGVAMVFPYFNQVLGVLGTINFWPLSIYFPVEMWLRQNSISPWSKMWTVFRSFSVICFVVNLYIFAGSIEGILAARFS</sequence>
<feature type="transmembrane region" description="Helical" evidence="7">
    <location>
        <begin position="166"/>
        <end position="187"/>
    </location>
</feature>
<gene>
    <name evidence="9" type="ORF">C2S53_017226</name>
</gene>
<feature type="transmembrane region" description="Helical" evidence="7">
    <location>
        <begin position="452"/>
        <end position="475"/>
    </location>
</feature>
<keyword evidence="3 7" id="KW-0812">Transmembrane</keyword>
<evidence type="ECO:0000256" key="1">
    <source>
        <dbReference type="ARBA" id="ARBA00004370"/>
    </source>
</evidence>
<comment type="subcellular location">
    <subcellularLocation>
        <location evidence="1">Membrane</location>
    </subcellularLocation>
</comment>
<keyword evidence="6 7" id="KW-0472">Membrane</keyword>
<dbReference type="EMBL" id="SDAM02001188">
    <property type="protein sequence ID" value="KAH6822827.1"/>
    <property type="molecule type" value="Genomic_DNA"/>
</dbReference>
<dbReference type="Pfam" id="PF01490">
    <property type="entry name" value="Aa_trans"/>
    <property type="match status" value="1"/>
</dbReference>
<dbReference type="Proteomes" id="UP001190926">
    <property type="component" value="Unassembled WGS sequence"/>
</dbReference>
<proteinExistence type="predicted"/>
<feature type="transmembrane region" description="Helical" evidence="7">
    <location>
        <begin position="74"/>
        <end position="95"/>
    </location>
</feature>
<evidence type="ECO:0000256" key="6">
    <source>
        <dbReference type="ARBA" id="ARBA00023136"/>
    </source>
</evidence>
<feature type="transmembrane region" description="Helical" evidence="7">
    <location>
        <begin position="390"/>
        <end position="407"/>
    </location>
</feature>
<feature type="transmembrane region" description="Helical" evidence="7">
    <location>
        <begin position="287"/>
        <end position="307"/>
    </location>
</feature>
<keyword evidence="2" id="KW-0813">Transport</keyword>
<evidence type="ECO:0000313" key="9">
    <source>
        <dbReference type="EMBL" id="KAH6822827.1"/>
    </source>
</evidence>
<dbReference type="AlphaFoldDB" id="A0AAD4IWE9"/>